<sequence>MHYPADGDALGAATEAATFLAGLPDDAPPAVTSFEVRPDRLSHHRISLARDLVHQAPEIAHGVLTAVEPLREDLVSLRLGPDDVLLELGPAHEPSDDEVLAYRAQVRDAVAALPDHVDLPADYRVRAAVTFAEQVADDSFEAYPGTPAS</sequence>
<dbReference type="RefSeq" id="WP_188524397.1">
    <property type="nucleotide sequence ID" value="NZ_BMDG01000010.1"/>
</dbReference>
<name>A0ABQ2B7M2_9MICO</name>
<dbReference type="Proteomes" id="UP000632535">
    <property type="component" value="Unassembled WGS sequence"/>
</dbReference>
<evidence type="ECO:0000313" key="2">
    <source>
        <dbReference type="Proteomes" id="UP000632535"/>
    </source>
</evidence>
<protein>
    <submittedName>
        <fullName evidence="1">Uncharacterized protein</fullName>
    </submittedName>
</protein>
<evidence type="ECO:0000313" key="1">
    <source>
        <dbReference type="EMBL" id="GGI09910.1"/>
    </source>
</evidence>
<gene>
    <name evidence="1" type="ORF">GCM10007368_28610</name>
</gene>
<keyword evidence="2" id="KW-1185">Reference proteome</keyword>
<organism evidence="1 2">
    <name type="scientific">Isoptericola cucumis</name>
    <dbReference type="NCBI Taxonomy" id="1776856"/>
    <lineage>
        <taxon>Bacteria</taxon>
        <taxon>Bacillati</taxon>
        <taxon>Actinomycetota</taxon>
        <taxon>Actinomycetes</taxon>
        <taxon>Micrococcales</taxon>
        <taxon>Promicromonosporaceae</taxon>
        <taxon>Isoptericola</taxon>
    </lineage>
</organism>
<dbReference type="EMBL" id="BMDG01000010">
    <property type="protein sequence ID" value="GGI09910.1"/>
    <property type="molecule type" value="Genomic_DNA"/>
</dbReference>
<comment type="caution">
    <text evidence="1">The sequence shown here is derived from an EMBL/GenBank/DDBJ whole genome shotgun (WGS) entry which is preliminary data.</text>
</comment>
<proteinExistence type="predicted"/>
<accession>A0ABQ2B7M2</accession>
<reference evidence="2" key="1">
    <citation type="journal article" date="2019" name="Int. J. Syst. Evol. Microbiol.">
        <title>The Global Catalogue of Microorganisms (GCM) 10K type strain sequencing project: providing services to taxonomists for standard genome sequencing and annotation.</title>
        <authorList>
            <consortium name="The Broad Institute Genomics Platform"/>
            <consortium name="The Broad Institute Genome Sequencing Center for Infectious Disease"/>
            <person name="Wu L."/>
            <person name="Ma J."/>
        </authorList>
    </citation>
    <scope>NUCLEOTIDE SEQUENCE [LARGE SCALE GENOMIC DNA]</scope>
    <source>
        <strain evidence="2">CCM 8653</strain>
    </source>
</reference>